<evidence type="ECO:0000313" key="2">
    <source>
        <dbReference type="EMBL" id="AKF08768.1"/>
    </source>
</evidence>
<accession>A0A0F6W6I7</accession>
<evidence type="ECO:0000313" key="3">
    <source>
        <dbReference type="Proteomes" id="UP000034883"/>
    </source>
</evidence>
<evidence type="ECO:0000256" key="1">
    <source>
        <dbReference type="SAM" id="MobiDB-lite"/>
    </source>
</evidence>
<reference evidence="2 3" key="1">
    <citation type="submission" date="2015-03" db="EMBL/GenBank/DDBJ databases">
        <title>Genome assembly of Sandaracinus amylolyticus DSM 53668.</title>
        <authorList>
            <person name="Sharma G."/>
            <person name="Subramanian S."/>
        </authorList>
    </citation>
    <scope>NUCLEOTIDE SEQUENCE [LARGE SCALE GENOMIC DNA]</scope>
    <source>
        <strain evidence="2 3">DSM 53668</strain>
    </source>
</reference>
<dbReference type="EMBL" id="CP011125">
    <property type="protein sequence ID" value="AKF08768.1"/>
    <property type="molecule type" value="Genomic_DNA"/>
</dbReference>
<feature type="region of interest" description="Disordered" evidence="1">
    <location>
        <begin position="1"/>
        <end position="30"/>
    </location>
</feature>
<protein>
    <submittedName>
        <fullName evidence="2">Uncharacterized protein</fullName>
    </submittedName>
</protein>
<name>A0A0F6W6I7_9BACT</name>
<proteinExistence type="predicted"/>
<dbReference type="AlphaFoldDB" id="A0A0F6W6I7"/>
<dbReference type="Proteomes" id="UP000034883">
    <property type="component" value="Chromosome"/>
</dbReference>
<dbReference type="KEGG" id="samy:DB32_005917"/>
<dbReference type="STRING" id="927083.DB32_005917"/>
<keyword evidence="3" id="KW-1185">Reference proteome</keyword>
<sequence>MEKRRSARALNTIFAQGQSGNGGLDGRTEKRRRRLIQELKEGRRGQPLKPIDVLTHASELFELGETLASLKKHGVKPIVAPDTPEVREAARRVQIAYAMPVDVFKLIGLEMEPLDDEGSAPARKRRKKA</sequence>
<gene>
    <name evidence="2" type="ORF">DB32_005917</name>
</gene>
<organism evidence="2 3">
    <name type="scientific">Sandaracinus amylolyticus</name>
    <dbReference type="NCBI Taxonomy" id="927083"/>
    <lineage>
        <taxon>Bacteria</taxon>
        <taxon>Pseudomonadati</taxon>
        <taxon>Myxococcota</taxon>
        <taxon>Polyangia</taxon>
        <taxon>Polyangiales</taxon>
        <taxon>Sandaracinaceae</taxon>
        <taxon>Sandaracinus</taxon>
    </lineage>
</organism>